<comment type="caution">
    <text evidence="2">The sequence shown here is derived from an EMBL/GenBank/DDBJ whole genome shotgun (WGS) entry which is preliminary data.</text>
</comment>
<feature type="domain" description="FlgD/Vpr Ig-like" evidence="1">
    <location>
        <begin position="9"/>
        <end position="68"/>
    </location>
</feature>
<name>A0A0S7Y9D4_UNCT6</name>
<proteinExistence type="predicted"/>
<evidence type="ECO:0000259" key="1">
    <source>
        <dbReference type="Pfam" id="PF13860"/>
    </source>
</evidence>
<sequence>TFPNPTHSTTTIQYTLTESAHVILKIYNVLGQEVKTLVNETQTRGPKTFLWDGRDNQGRMLGSGIYFCRLHAGDFGQSRKVIWVK</sequence>
<dbReference type="InterPro" id="IPR025965">
    <property type="entry name" value="FlgD/Vpr_Ig-like"/>
</dbReference>
<dbReference type="Pfam" id="PF13860">
    <property type="entry name" value="FlgD_ig"/>
    <property type="match status" value="1"/>
</dbReference>
<organism evidence="2 3">
    <name type="scientific">candidate division TA06 bacterium DG_78</name>
    <dbReference type="NCBI Taxonomy" id="1703772"/>
    <lineage>
        <taxon>Bacteria</taxon>
        <taxon>Bacteria division TA06</taxon>
    </lineage>
</organism>
<dbReference type="Gene3D" id="2.60.40.4070">
    <property type="match status" value="1"/>
</dbReference>
<evidence type="ECO:0000313" key="2">
    <source>
        <dbReference type="EMBL" id="KPJ71210.1"/>
    </source>
</evidence>
<gene>
    <name evidence="2" type="ORF">AMJ52_08805</name>
</gene>
<evidence type="ECO:0000313" key="3">
    <source>
        <dbReference type="Proteomes" id="UP000051012"/>
    </source>
</evidence>
<reference evidence="2 3" key="1">
    <citation type="journal article" date="2015" name="Microbiome">
        <title>Genomic resolution of linkages in carbon, nitrogen, and sulfur cycling among widespread estuary sediment bacteria.</title>
        <authorList>
            <person name="Baker B.J."/>
            <person name="Lazar C.S."/>
            <person name="Teske A.P."/>
            <person name="Dick G.J."/>
        </authorList>
    </citation>
    <scope>NUCLEOTIDE SEQUENCE [LARGE SCALE GENOMIC DNA]</scope>
    <source>
        <strain evidence="2">DG_78</strain>
    </source>
</reference>
<accession>A0A0S7Y9D4</accession>
<dbReference type="InterPro" id="IPR026444">
    <property type="entry name" value="Secre_tail"/>
</dbReference>
<dbReference type="NCBIfam" id="TIGR04183">
    <property type="entry name" value="Por_Secre_tail"/>
    <property type="match status" value="1"/>
</dbReference>
<protein>
    <recommendedName>
        <fullName evidence="1">FlgD/Vpr Ig-like domain-containing protein</fullName>
    </recommendedName>
</protein>
<dbReference type="AlphaFoldDB" id="A0A0S7Y9D4"/>
<dbReference type="Proteomes" id="UP000051012">
    <property type="component" value="Unassembled WGS sequence"/>
</dbReference>
<feature type="non-terminal residue" evidence="2">
    <location>
        <position position="1"/>
    </location>
</feature>
<dbReference type="EMBL" id="LJNI01000133">
    <property type="protein sequence ID" value="KPJ71210.1"/>
    <property type="molecule type" value="Genomic_DNA"/>
</dbReference>